<protein>
    <submittedName>
        <fullName evidence="2">Lactoylglutathione lyase</fullName>
    </submittedName>
</protein>
<keyword evidence="2" id="KW-0456">Lyase</keyword>
<dbReference type="EMBL" id="BLYJ01000026">
    <property type="protein sequence ID" value="GFO88804.1"/>
    <property type="molecule type" value="Genomic_DNA"/>
</dbReference>
<evidence type="ECO:0000313" key="3">
    <source>
        <dbReference type="Proteomes" id="UP000620147"/>
    </source>
</evidence>
<sequence length="144" mass="16190">MECEKKWQPLCLANGISHIGIPTGKLDESKAFYQALGFQPVLDTTFDHSSNRVSFLECSNLCLELYESDDVQGKSGAIDHFALDVEDIQTVYEWLCANHYSMLTSGIEYLSFFEHGVAYCIIEGVNGEKIEFNQRLKTSHIGAK</sequence>
<name>A0ABQ1E1G8_9FIRM</name>
<dbReference type="Pfam" id="PF00903">
    <property type="entry name" value="Glyoxalase"/>
    <property type="match status" value="1"/>
</dbReference>
<keyword evidence="3" id="KW-1185">Reference proteome</keyword>
<evidence type="ECO:0000259" key="1">
    <source>
        <dbReference type="PROSITE" id="PS51819"/>
    </source>
</evidence>
<dbReference type="RefSeq" id="WP_188885784.1">
    <property type="nucleotide sequence ID" value="NZ_BLYJ01000026.1"/>
</dbReference>
<dbReference type="Proteomes" id="UP000620147">
    <property type="component" value="Unassembled WGS sequence"/>
</dbReference>
<gene>
    <name evidence="2" type="primary">gloA2</name>
    <name evidence="2" type="ORF">BUFA31_19680</name>
</gene>
<organism evidence="2 3">
    <name type="scientific">Butyricicoccus faecihominis</name>
    <dbReference type="NCBI Taxonomy" id="1712515"/>
    <lineage>
        <taxon>Bacteria</taxon>
        <taxon>Bacillati</taxon>
        <taxon>Bacillota</taxon>
        <taxon>Clostridia</taxon>
        <taxon>Eubacteriales</taxon>
        <taxon>Butyricicoccaceae</taxon>
        <taxon>Butyricicoccus</taxon>
    </lineage>
</organism>
<dbReference type="InterPro" id="IPR037523">
    <property type="entry name" value="VOC_core"/>
</dbReference>
<dbReference type="Gene3D" id="3.10.180.10">
    <property type="entry name" value="2,3-Dihydroxybiphenyl 1,2-Dioxygenase, domain 1"/>
    <property type="match status" value="1"/>
</dbReference>
<reference evidence="2 3" key="1">
    <citation type="submission" date="2020-06" db="EMBL/GenBank/DDBJ databases">
        <title>Characterization of fructooligosaccharide metabolism and fructooligosaccharide-degrading enzymes in human commensal butyrate producers.</title>
        <authorList>
            <person name="Tanno H."/>
            <person name="Fujii T."/>
            <person name="Hirano K."/>
            <person name="Maeno S."/>
            <person name="Tonozuka T."/>
            <person name="Sakamoto M."/>
            <person name="Ohkuma M."/>
            <person name="Tochio T."/>
            <person name="Endo A."/>
        </authorList>
    </citation>
    <scope>NUCLEOTIDE SEQUENCE [LARGE SCALE GENOMIC DNA]</scope>
    <source>
        <strain evidence="2 3">JCM 31056</strain>
    </source>
</reference>
<dbReference type="GO" id="GO:0016829">
    <property type="term" value="F:lyase activity"/>
    <property type="evidence" value="ECO:0007669"/>
    <property type="project" value="UniProtKB-KW"/>
</dbReference>
<proteinExistence type="predicted"/>
<dbReference type="SUPFAM" id="SSF54593">
    <property type="entry name" value="Glyoxalase/Bleomycin resistance protein/Dihydroxybiphenyl dioxygenase"/>
    <property type="match status" value="1"/>
</dbReference>
<feature type="domain" description="VOC" evidence="1">
    <location>
        <begin position="15"/>
        <end position="135"/>
    </location>
</feature>
<dbReference type="InterPro" id="IPR004360">
    <property type="entry name" value="Glyas_Fos-R_dOase_dom"/>
</dbReference>
<evidence type="ECO:0000313" key="2">
    <source>
        <dbReference type="EMBL" id="GFO88804.1"/>
    </source>
</evidence>
<comment type="caution">
    <text evidence="2">The sequence shown here is derived from an EMBL/GenBank/DDBJ whole genome shotgun (WGS) entry which is preliminary data.</text>
</comment>
<dbReference type="InterPro" id="IPR029068">
    <property type="entry name" value="Glyas_Bleomycin-R_OHBP_Dase"/>
</dbReference>
<dbReference type="PROSITE" id="PS51819">
    <property type="entry name" value="VOC"/>
    <property type="match status" value="1"/>
</dbReference>
<dbReference type="CDD" id="cd06587">
    <property type="entry name" value="VOC"/>
    <property type="match status" value="1"/>
</dbReference>
<accession>A0ABQ1E1G8</accession>